<dbReference type="Pfam" id="PF18761">
    <property type="entry name" value="Heliorhodopsin"/>
    <property type="match status" value="1"/>
</dbReference>
<dbReference type="AlphaFoldDB" id="A0A2C8YND9"/>
<reference evidence="2 3" key="1">
    <citation type="submission" date="2017-09" db="EMBL/GenBank/DDBJ databases">
        <authorList>
            <person name="Ehlers B."/>
            <person name="Leendertz F.H."/>
        </authorList>
    </citation>
    <scope>NUCLEOTIDE SEQUENCE [LARGE SCALE GENOMIC DNA]</scope>
    <source>
        <strain evidence="2 3">CGMCC 1.05381</strain>
    </source>
</reference>
<protein>
    <submittedName>
        <fullName evidence="2">Uncharacterized protein</fullName>
    </submittedName>
</protein>
<feature type="transmembrane region" description="Helical" evidence="1">
    <location>
        <begin position="44"/>
        <end position="63"/>
    </location>
</feature>
<keyword evidence="1" id="KW-1133">Transmembrane helix</keyword>
<organism evidence="2 3">
    <name type="scientific">Salinibacterium xinjiangense</name>
    <dbReference type="NCBI Taxonomy" id="386302"/>
    <lineage>
        <taxon>Bacteria</taxon>
        <taxon>Bacillati</taxon>
        <taxon>Actinomycetota</taxon>
        <taxon>Actinomycetes</taxon>
        <taxon>Micrococcales</taxon>
        <taxon>Microbacteriaceae</taxon>
        <taxon>Salinibacterium</taxon>
    </lineage>
</organism>
<keyword evidence="3" id="KW-1185">Reference proteome</keyword>
<proteinExistence type="predicted"/>
<dbReference type="InterPro" id="IPR041113">
    <property type="entry name" value="Heliorhodopsin"/>
</dbReference>
<dbReference type="OrthoDB" id="2042238at2"/>
<dbReference type="RefSeq" id="WP_097059564.1">
    <property type="nucleotide sequence ID" value="NZ_BMLC01000002.1"/>
</dbReference>
<feature type="transmembrane region" description="Helical" evidence="1">
    <location>
        <begin position="101"/>
        <end position="120"/>
    </location>
</feature>
<evidence type="ECO:0000313" key="2">
    <source>
        <dbReference type="EMBL" id="SOE52001.1"/>
    </source>
</evidence>
<keyword evidence="1" id="KW-0812">Transmembrane</keyword>
<gene>
    <name evidence="2" type="ORF">SAMN06296378_0426</name>
</gene>
<evidence type="ECO:0000313" key="3">
    <source>
        <dbReference type="Proteomes" id="UP000219440"/>
    </source>
</evidence>
<keyword evidence="1" id="KW-0472">Membrane</keyword>
<accession>A0A2C8YND9</accession>
<dbReference type="Proteomes" id="UP000219440">
    <property type="component" value="Unassembled WGS sequence"/>
</dbReference>
<dbReference type="EMBL" id="OCST01000001">
    <property type="protein sequence ID" value="SOE52001.1"/>
    <property type="molecule type" value="Genomic_DNA"/>
</dbReference>
<name>A0A2C8YND9_9MICO</name>
<evidence type="ECO:0000256" key="1">
    <source>
        <dbReference type="SAM" id="Phobius"/>
    </source>
</evidence>
<sequence>MTSRVIPAIAAATLAIEAVVVGVTVANARPLLLPVTVDLDDGITLATVNLGVAAIVLLAFSALCRGVSALWPAQVIRWIEWSQVSAVTVFLIAQLNGIRDLAALVVLYSLTAAARLFLLLHDRSGGRWPFA</sequence>